<accession>A0A4Z0BPC0</accession>
<name>A0A4Z0BPC0_9BURK</name>
<dbReference type="Proteomes" id="UP000298180">
    <property type="component" value="Unassembled WGS sequence"/>
</dbReference>
<evidence type="ECO:0000259" key="1">
    <source>
        <dbReference type="Pfam" id="PF09848"/>
    </source>
</evidence>
<sequence length="633" mass="70263">MIVYQSDKREFLHDNDHRDIQDVIHDRFQAATGRRVGGSELSSWRDSLNALAKVLRDRDIPDDLGVAVEFVLPQSTKRIDVILAGHHEDGTKRIVVVELKGWTDAKATKSDGIVTTRLGGAERFTVHPSYQAWSYVAFLEGFNEAVYEGGIRLQPCAYLHNFDTPGVLDSDHYKPYVSKAPLFLKGEADRETLRAFIKEHVRHGRGKSILYEVEKGRIRPSKALADSVVNLLKGNSEFTLLDDQKEIYEAALAACRQASTSSRRVVIVEGGPGTGKSVVAVNLLAALRHGLNVKYVSKNAAPREVYSHQLAQGPGNAHLANLFTGSGSFMNCQPAAFDALIVDEAHRLTEKSGFYQNEGDHQIREIIRAANCAIFFIDDRQRVTLKDVGSVELIRQLAEEQGASVEQYKLRSQFRCAGSDGYLAWLDNTLGIEETANDSLDGVRYDFQVFDDPADMHAAIEAKNANNKSRVVAGYCWKWASRNDPAADDIVIGSYRRQWNLLDQGSLWLVSPDSSAQVGCIHTCQGLELDYVGVIIGPDLVAGPTGTLRSVPRARDRHDKTMKGYVTMSRDDPEGAYRAADRIIRNTYRTLMTRGMKGCYVYATDSALREHLRSRMRDAVVVAAGEEQSQAAK</sequence>
<proteinExistence type="predicted"/>
<dbReference type="Pfam" id="PF09848">
    <property type="entry name" value="SLFN-g3_helicase"/>
    <property type="match status" value="1"/>
</dbReference>
<evidence type="ECO:0000313" key="3">
    <source>
        <dbReference type="Proteomes" id="UP000298180"/>
    </source>
</evidence>
<comment type="caution">
    <text evidence="2">The sequence shown here is derived from an EMBL/GenBank/DDBJ whole genome shotgun (WGS) entry which is preliminary data.</text>
</comment>
<dbReference type="SUPFAM" id="SSF52540">
    <property type="entry name" value="P-loop containing nucleoside triphosphate hydrolases"/>
    <property type="match status" value="1"/>
</dbReference>
<dbReference type="InterPro" id="IPR027417">
    <property type="entry name" value="P-loop_NTPase"/>
</dbReference>
<reference evidence="2 3" key="1">
    <citation type="submission" date="2019-03" db="EMBL/GenBank/DDBJ databases">
        <title>Ramlibacter henchirensis DSM 14656, whole genome shotgun sequence.</title>
        <authorList>
            <person name="Zhang X."/>
            <person name="Feng G."/>
            <person name="Zhu H."/>
        </authorList>
    </citation>
    <scope>NUCLEOTIDE SEQUENCE [LARGE SCALE GENOMIC DNA]</scope>
    <source>
        <strain evidence="2 3">DSM 14656</strain>
    </source>
</reference>
<dbReference type="AlphaFoldDB" id="A0A4Z0BPC0"/>
<dbReference type="EMBL" id="SMLM01000003">
    <property type="protein sequence ID" value="TFZ00671.1"/>
    <property type="molecule type" value="Genomic_DNA"/>
</dbReference>
<protein>
    <submittedName>
        <fullName evidence="2">DUF2075 domain-containing protein</fullName>
    </submittedName>
</protein>
<dbReference type="OrthoDB" id="3193269at2"/>
<dbReference type="Gene3D" id="3.40.50.300">
    <property type="entry name" value="P-loop containing nucleotide triphosphate hydrolases"/>
    <property type="match status" value="1"/>
</dbReference>
<feature type="domain" description="Schlafen group 3-like DNA/RNA helicase" evidence="1">
    <location>
        <begin position="263"/>
        <end position="605"/>
    </location>
</feature>
<organism evidence="2 3">
    <name type="scientific">Ramlibacter henchirensis</name>
    <dbReference type="NCBI Taxonomy" id="204072"/>
    <lineage>
        <taxon>Bacteria</taxon>
        <taxon>Pseudomonadati</taxon>
        <taxon>Pseudomonadota</taxon>
        <taxon>Betaproteobacteria</taxon>
        <taxon>Burkholderiales</taxon>
        <taxon>Comamonadaceae</taxon>
        <taxon>Ramlibacter</taxon>
    </lineage>
</organism>
<gene>
    <name evidence="2" type="ORF">EZ313_19665</name>
</gene>
<evidence type="ECO:0000313" key="2">
    <source>
        <dbReference type="EMBL" id="TFZ00671.1"/>
    </source>
</evidence>
<dbReference type="InterPro" id="IPR018647">
    <property type="entry name" value="SLFN_3-like_DNA/RNA_helicase"/>
</dbReference>
<dbReference type="RefSeq" id="WP_135265009.1">
    <property type="nucleotide sequence ID" value="NZ_SMLM01000003.1"/>
</dbReference>
<keyword evidence="3" id="KW-1185">Reference proteome</keyword>